<dbReference type="InterPro" id="IPR016181">
    <property type="entry name" value="Acyl_CoA_acyltransferase"/>
</dbReference>
<dbReference type="RefSeq" id="WP_063949843.1">
    <property type="nucleotide sequence ID" value="NZ_LXPS01000033.1"/>
</dbReference>
<dbReference type="PANTHER" id="PTHR43415:SF3">
    <property type="entry name" value="GNAT-FAMILY ACETYLTRANSFERASE"/>
    <property type="match status" value="1"/>
</dbReference>
<dbReference type="AlphaFoldDB" id="A0A176X586"/>
<feature type="domain" description="N-acetyltransferase" evidence="1">
    <location>
        <begin position="9"/>
        <end position="167"/>
    </location>
</feature>
<reference evidence="2 3" key="1">
    <citation type="submission" date="2016-05" db="EMBL/GenBank/DDBJ databases">
        <authorList>
            <person name="Lavstsen T."/>
            <person name="Jespersen J.S."/>
        </authorList>
    </citation>
    <scope>NUCLEOTIDE SEQUENCE [LARGE SCALE GENOMIC DNA]</scope>
    <source>
        <strain evidence="2 3">KCJ1736</strain>
    </source>
</reference>
<dbReference type="PROSITE" id="PS51186">
    <property type="entry name" value="GNAT"/>
    <property type="match status" value="1"/>
</dbReference>
<sequence>MTCMEGPSLRLRPATPDDAKARFSLGHSQEIVRMFGVSRADTKPMTMDAAEAWARAHSANPYAWIIEVAGQLIGEIKLHGVNAHDRRASMAIAIYDPQQLGKGFGSEAIRLLLHHAFTELDLHRIGIRVLAYNERAIRAYEKCGFIIEGRERETAFVDGVWHDDLMMGILSRELQCHGG</sequence>
<dbReference type="Pfam" id="PF13302">
    <property type="entry name" value="Acetyltransf_3"/>
    <property type="match status" value="1"/>
</dbReference>
<organism evidence="2 3">
    <name type="scientific">Agrobacterium tumefaciens</name>
    <dbReference type="NCBI Taxonomy" id="358"/>
    <lineage>
        <taxon>Bacteria</taxon>
        <taxon>Pseudomonadati</taxon>
        <taxon>Pseudomonadota</taxon>
        <taxon>Alphaproteobacteria</taxon>
        <taxon>Hyphomicrobiales</taxon>
        <taxon>Rhizobiaceae</taxon>
        <taxon>Rhizobium/Agrobacterium group</taxon>
        <taxon>Agrobacterium</taxon>
        <taxon>Agrobacterium tumefaciens complex</taxon>
    </lineage>
</organism>
<keyword evidence="2" id="KW-0808">Transferase</keyword>
<dbReference type="GO" id="GO:0016747">
    <property type="term" value="F:acyltransferase activity, transferring groups other than amino-acyl groups"/>
    <property type="evidence" value="ECO:0007669"/>
    <property type="project" value="InterPro"/>
</dbReference>
<protein>
    <submittedName>
        <fullName evidence="2">GCN5 family acetyltransferase</fullName>
    </submittedName>
</protein>
<dbReference type="Proteomes" id="UP000077098">
    <property type="component" value="Unassembled WGS sequence"/>
</dbReference>
<dbReference type="Gene3D" id="3.40.630.30">
    <property type="match status" value="1"/>
</dbReference>
<accession>A0A176X586</accession>
<name>A0A176X586_AGRTU</name>
<dbReference type="PANTHER" id="PTHR43415">
    <property type="entry name" value="SPERMIDINE N(1)-ACETYLTRANSFERASE"/>
    <property type="match status" value="1"/>
</dbReference>
<comment type="caution">
    <text evidence="2">The sequence shown here is derived from an EMBL/GenBank/DDBJ whole genome shotgun (WGS) entry which is preliminary data.</text>
</comment>
<gene>
    <name evidence="2" type="ORF">A7J57_01270</name>
</gene>
<evidence type="ECO:0000313" key="2">
    <source>
        <dbReference type="EMBL" id="OAE41725.1"/>
    </source>
</evidence>
<evidence type="ECO:0000259" key="1">
    <source>
        <dbReference type="PROSITE" id="PS51186"/>
    </source>
</evidence>
<evidence type="ECO:0000313" key="3">
    <source>
        <dbReference type="Proteomes" id="UP000077098"/>
    </source>
</evidence>
<proteinExistence type="predicted"/>
<dbReference type="EMBL" id="LXPS01000033">
    <property type="protein sequence ID" value="OAE41725.1"/>
    <property type="molecule type" value="Genomic_DNA"/>
</dbReference>
<dbReference type="InterPro" id="IPR000182">
    <property type="entry name" value="GNAT_dom"/>
</dbReference>
<dbReference type="SUPFAM" id="SSF55729">
    <property type="entry name" value="Acyl-CoA N-acyltransferases (Nat)"/>
    <property type="match status" value="1"/>
</dbReference>